<dbReference type="AlphaFoldDB" id="A0A6J7E3E9"/>
<protein>
    <submittedName>
        <fullName evidence="1">Unannotated protein</fullName>
    </submittedName>
</protein>
<evidence type="ECO:0000313" key="1">
    <source>
        <dbReference type="EMBL" id="CAB4877291.1"/>
    </source>
</evidence>
<proteinExistence type="predicted"/>
<dbReference type="EMBL" id="CAFBLM010000057">
    <property type="protein sequence ID" value="CAB4877291.1"/>
    <property type="molecule type" value="Genomic_DNA"/>
</dbReference>
<name>A0A6J7E3E9_9ZZZZ</name>
<sequence length="56" mass="6345">MHLLPEGRQSSPLNLSYTYNIVHISQGQPQWLAFTVSHPAQTIYQAWGDFDTTAAR</sequence>
<accession>A0A6J7E3E9</accession>
<reference evidence="1" key="1">
    <citation type="submission" date="2020-05" db="EMBL/GenBank/DDBJ databases">
        <authorList>
            <person name="Chiriac C."/>
            <person name="Salcher M."/>
            <person name="Ghai R."/>
            <person name="Kavagutti S V."/>
        </authorList>
    </citation>
    <scope>NUCLEOTIDE SEQUENCE</scope>
</reference>
<gene>
    <name evidence="1" type="ORF">UFOPK3401_01154</name>
</gene>
<organism evidence="1">
    <name type="scientific">freshwater metagenome</name>
    <dbReference type="NCBI Taxonomy" id="449393"/>
    <lineage>
        <taxon>unclassified sequences</taxon>
        <taxon>metagenomes</taxon>
        <taxon>ecological metagenomes</taxon>
    </lineage>
</organism>